<feature type="transmembrane region" description="Helical" evidence="7">
    <location>
        <begin position="291"/>
        <end position="310"/>
    </location>
</feature>
<feature type="transmembrane region" description="Helical" evidence="7">
    <location>
        <begin position="250"/>
        <end position="279"/>
    </location>
</feature>
<reference evidence="9 10" key="1">
    <citation type="submission" date="2011-05" db="EMBL/GenBank/DDBJ databases">
        <title>Whole genome sequence of Microlunatus phosphovorus NM-1.</title>
        <authorList>
            <person name="Hosoyama A."/>
            <person name="Sasaki K."/>
            <person name="Harada T."/>
            <person name="Igarashi R."/>
            <person name="Kawakoshi A."/>
            <person name="Sasagawa M."/>
            <person name="Fukada J."/>
            <person name="Nakamura S."/>
            <person name="Katano Y."/>
            <person name="Hanada S."/>
            <person name="Kamagata Y."/>
            <person name="Nakamura N."/>
            <person name="Yamazaki S."/>
            <person name="Fujita N."/>
        </authorList>
    </citation>
    <scope>NUCLEOTIDE SEQUENCE [LARGE SCALE GENOMIC DNA]</scope>
    <source>
        <strain evidence="10">ATCC 700054 / DSM 10555 / JCM 9379 / NBRC 101784 / NCIMB 13414 / VKM Ac-1990 / NM-1</strain>
    </source>
</reference>
<dbReference type="STRING" id="1032480.MLP_10490"/>
<dbReference type="EMBL" id="AP012204">
    <property type="protein sequence ID" value="BAK34063.1"/>
    <property type="molecule type" value="Genomic_DNA"/>
</dbReference>
<dbReference type="eggNOG" id="COG1289">
    <property type="taxonomic scope" value="Bacteria"/>
</dbReference>
<dbReference type="OrthoDB" id="4989419at2"/>
<dbReference type="HOGENOM" id="CLU_020865_0_1_11"/>
<evidence type="ECO:0000313" key="9">
    <source>
        <dbReference type="EMBL" id="BAK34063.1"/>
    </source>
</evidence>
<evidence type="ECO:0000259" key="8">
    <source>
        <dbReference type="Pfam" id="PF13515"/>
    </source>
</evidence>
<dbReference type="Pfam" id="PF13515">
    <property type="entry name" value="FUSC_2"/>
    <property type="match status" value="1"/>
</dbReference>
<feature type="domain" description="Integral membrane bound transporter" evidence="8">
    <location>
        <begin position="209"/>
        <end position="335"/>
    </location>
</feature>
<dbReference type="PANTHER" id="PTHR30509">
    <property type="entry name" value="P-HYDROXYBENZOIC ACID EFFLUX PUMP SUBUNIT-RELATED"/>
    <property type="match status" value="1"/>
</dbReference>
<feature type="transmembrane region" description="Helical" evidence="7">
    <location>
        <begin position="104"/>
        <end position="121"/>
    </location>
</feature>
<feature type="transmembrane region" description="Helical" evidence="7">
    <location>
        <begin position="81"/>
        <end position="98"/>
    </location>
</feature>
<feature type="transmembrane region" description="Helical" evidence="7">
    <location>
        <begin position="200"/>
        <end position="217"/>
    </location>
</feature>
<feature type="transmembrane region" description="Helical" evidence="7">
    <location>
        <begin position="322"/>
        <end position="339"/>
    </location>
</feature>
<proteinExistence type="inferred from homology"/>
<accession>F5XMZ0</accession>
<evidence type="ECO:0000256" key="4">
    <source>
        <dbReference type="ARBA" id="ARBA00022989"/>
    </source>
</evidence>
<feature type="transmembrane region" description="Helical" evidence="7">
    <location>
        <begin position="30"/>
        <end position="47"/>
    </location>
</feature>
<keyword evidence="5 7" id="KW-0472">Membrane</keyword>
<gene>
    <name evidence="9" type="ordered locus">MLP_10490</name>
</gene>
<evidence type="ECO:0000256" key="2">
    <source>
        <dbReference type="ARBA" id="ARBA00022475"/>
    </source>
</evidence>
<feature type="transmembrane region" description="Helical" evidence="7">
    <location>
        <begin position="151"/>
        <end position="171"/>
    </location>
</feature>
<name>F5XMZ0_MICPN</name>
<dbReference type="RefSeq" id="WP_013861946.1">
    <property type="nucleotide sequence ID" value="NC_015635.1"/>
</dbReference>
<keyword evidence="10" id="KW-1185">Reference proteome</keyword>
<dbReference type="GO" id="GO:0005886">
    <property type="term" value="C:plasma membrane"/>
    <property type="evidence" value="ECO:0007669"/>
    <property type="project" value="UniProtKB-SubCell"/>
</dbReference>
<dbReference type="AlphaFoldDB" id="F5XMZ0"/>
<evidence type="ECO:0000256" key="6">
    <source>
        <dbReference type="ARBA" id="ARBA00043993"/>
    </source>
</evidence>
<keyword evidence="2" id="KW-1003">Cell membrane</keyword>
<dbReference type="Proteomes" id="UP000007947">
    <property type="component" value="Chromosome"/>
</dbReference>
<evidence type="ECO:0000313" key="10">
    <source>
        <dbReference type="Proteomes" id="UP000007947"/>
    </source>
</evidence>
<organism evidence="9 10">
    <name type="scientific">Microlunatus phosphovorus (strain ATCC 700054 / DSM 10555 / JCM 9379 / NBRC 101784 / NCIMB 13414 / VKM Ac-1990 / NM-1)</name>
    <dbReference type="NCBI Taxonomy" id="1032480"/>
    <lineage>
        <taxon>Bacteria</taxon>
        <taxon>Bacillati</taxon>
        <taxon>Actinomycetota</taxon>
        <taxon>Actinomycetes</taxon>
        <taxon>Propionibacteriales</taxon>
        <taxon>Propionibacteriaceae</taxon>
        <taxon>Microlunatus</taxon>
    </lineage>
</organism>
<keyword evidence="3 7" id="KW-0812">Transmembrane</keyword>
<protein>
    <recommendedName>
        <fullName evidence="8">Integral membrane bound transporter domain-containing protein</fullName>
    </recommendedName>
</protein>
<dbReference type="KEGG" id="mph:MLP_10490"/>
<comment type="subcellular location">
    <subcellularLocation>
        <location evidence="1">Cell membrane</location>
        <topology evidence="1">Multi-pass membrane protein</topology>
    </subcellularLocation>
</comment>
<dbReference type="PANTHER" id="PTHR30509:SF9">
    <property type="entry name" value="MULTIDRUG RESISTANCE PROTEIN MDTO"/>
    <property type="match status" value="1"/>
</dbReference>
<keyword evidence="4 7" id="KW-1133">Transmembrane helix</keyword>
<dbReference type="InterPro" id="IPR049453">
    <property type="entry name" value="Memb_transporter_dom"/>
</dbReference>
<sequence>MNISGKLDRTRRVVLADLVALRPAQGTRRGAIRAAVTMTTMLTGLAVAGRLDWSIYATFGAFTCVYGGSRPRPERWRTQAFLGLLLTAAVASGALVGLSDQRRWLAIPVVALWATAGAVLSDRYSWRPPGPLFVVFAVATCSAIPTTPPVVLIALGLAALTAAFAVLLGVLEARWLPGRSWRPPPPGLPPPPAHRQRIQAIRCAVAVAIAGLISTTAGIPHPYWAMIAAVVPLAARPLRAQLVRGVHRTLGTLVGLAVAAALLVAPLPVAVTIALIAVLQGTAELLVIRNYGLALVAITPLSLLSMQLANPQPVPALLVDRLVETLIGVAVGLVVAIVTRDRTVPFVDGYAPR</sequence>
<comment type="similarity">
    <text evidence="6">Belongs to the YccS/YhfK family.</text>
</comment>
<evidence type="ECO:0000256" key="3">
    <source>
        <dbReference type="ARBA" id="ARBA00022692"/>
    </source>
</evidence>
<evidence type="ECO:0000256" key="5">
    <source>
        <dbReference type="ARBA" id="ARBA00023136"/>
    </source>
</evidence>
<evidence type="ECO:0000256" key="7">
    <source>
        <dbReference type="SAM" id="Phobius"/>
    </source>
</evidence>
<evidence type="ECO:0000256" key="1">
    <source>
        <dbReference type="ARBA" id="ARBA00004651"/>
    </source>
</evidence>